<accession>A0ABN9TVR6</accession>
<gene>
    <name evidence="1" type="ORF">PCOR1329_LOCUS42790</name>
</gene>
<comment type="caution">
    <text evidence="1">The sequence shown here is derived from an EMBL/GenBank/DDBJ whole genome shotgun (WGS) entry which is preliminary data.</text>
</comment>
<dbReference type="Proteomes" id="UP001189429">
    <property type="component" value="Unassembled WGS sequence"/>
</dbReference>
<keyword evidence="2" id="KW-1185">Reference proteome</keyword>
<organism evidence="1 2">
    <name type="scientific">Prorocentrum cordatum</name>
    <dbReference type="NCBI Taxonomy" id="2364126"/>
    <lineage>
        <taxon>Eukaryota</taxon>
        <taxon>Sar</taxon>
        <taxon>Alveolata</taxon>
        <taxon>Dinophyceae</taxon>
        <taxon>Prorocentrales</taxon>
        <taxon>Prorocentraceae</taxon>
        <taxon>Prorocentrum</taxon>
    </lineage>
</organism>
<dbReference type="EMBL" id="CAUYUJ010015142">
    <property type="protein sequence ID" value="CAK0850368.1"/>
    <property type="molecule type" value="Genomic_DNA"/>
</dbReference>
<proteinExistence type="predicted"/>
<sequence>MGPKQQPAPSTAGASLTASELRSLVELSKRAGDTDGAKKWQAVLDKVEPPPAAQEPVQARASKAHSKVQQLERVLARELGKLDKAREYFESQQEIVRNTNDDLDKADADYKQIVAELAGGIVPRAPKTPDGNTKLLKLEDIVSGQAKALDFIDASSLFTIDSDVYVVTPEDQRILDERRDTLNTQLQEIAAQLFSGAMDKASELKKVRYHRVVISLVLLLNLKYLLMKSPSEEQMTLSLTNLRMHGPGQRRPWQCQCMSQYQTCTK</sequence>
<evidence type="ECO:0000313" key="1">
    <source>
        <dbReference type="EMBL" id="CAK0850368.1"/>
    </source>
</evidence>
<protein>
    <submittedName>
        <fullName evidence="1">Uncharacterized protein</fullName>
    </submittedName>
</protein>
<evidence type="ECO:0000313" key="2">
    <source>
        <dbReference type="Proteomes" id="UP001189429"/>
    </source>
</evidence>
<reference evidence="1" key="1">
    <citation type="submission" date="2023-10" db="EMBL/GenBank/DDBJ databases">
        <authorList>
            <person name="Chen Y."/>
            <person name="Shah S."/>
            <person name="Dougan E. K."/>
            <person name="Thang M."/>
            <person name="Chan C."/>
        </authorList>
    </citation>
    <scope>NUCLEOTIDE SEQUENCE [LARGE SCALE GENOMIC DNA]</scope>
</reference>
<name>A0ABN9TVR6_9DINO</name>